<keyword evidence="12" id="KW-1185">Reference proteome</keyword>
<dbReference type="GO" id="GO:0000302">
    <property type="term" value="P:response to reactive oxygen species"/>
    <property type="evidence" value="ECO:0007669"/>
    <property type="project" value="TreeGrafter"/>
</dbReference>
<dbReference type="PRINTS" id="PR01273">
    <property type="entry name" value="INVTBRTCOLOR"/>
</dbReference>
<keyword evidence="9" id="KW-0325">Glycoprotein</keyword>
<evidence type="ECO:0000256" key="10">
    <source>
        <dbReference type="PIRNR" id="PIRNR036893"/>
    </source>
</evidence>
<accession>A0A8B7P8A8</accession>
<dbReference type="KEGG" id="hazt:108678386"/>
<dbReference type="GO" id="GO:0008289">
    <property type="term" value="F:lipid binding"/>
    <property type="evidence" value="ECO:0007669"/>
    <property type="project" value="UniProtKB-KW"/>
</dbReference>
<evidence type="ECO:0000256" key="2">
    <source>
        <dbReference type="ARBA" id="ARBA00006889"/>
    </source>
</evidence>
<dbReference type="Proteomes" id="UP000694843">
    <property type="component" value="Unplaced"/>
</dbReference>
<keyword evidence="6 10" id="KW-0732">Signal</keyword>
<keyword evidence="4" id="KW-0813">Transport</keyword>
<dbReference type="PIRSF" id="PIRSF036893">
    <property type="entry name" value="Lipocalin_ApoD"/>
    <property type="match status" value="1"/>
</dbReference>
<dbReference type="RefSeq" id="XP_018022289.1">
    <property type="nucleotide sequence ID" value="XM_018166800.2"/>
</dbReference>
<feature type="signal peptide" evidence="10">
    <location>
        <begin position="1"/>
        <end position="18"/>
    </location>
</feature>
<evidence type="ECO:0000313" key="12">
    <source>
        <dbReference type="Proteomes" id="UP000694843"/>
    </source>
</evidence>
<evidence type="ECO:0000256" key="6">
    <source>
        <dbReference type="ARBA" id="ARBA00022729"/>
    </source>
</evidence>
<dbReference type="GeneID" id="108678386"/>
<feature type="domain" description="Lipocalin/cytosolic fatty-acid binding" evidence="11">
    <location>
        <begin position="36"/>
        <end position="190"/>
    </location>
</feature>
<dbReference type="PANTHER" id="PTHR10612:SF34">
    <property type="entry name" value="APOLIPOPROTEIN D"/>
    <property type="match status" value="1"/>
</dbReference>
<dbReference type="FunFam" id="2.40.128.20:FF:000003">
    <property type="entry name" value="Apolipoprotein D"/>
    <property type="match status" value="1"/>
</dbReference>
<gene>
    <name evidence="13 14" type="primary">LOC108678386</name>
</gene>
<sequence>MLKCVLMIVCLLSIAAQAQELSFFKKCPNPSVVSNLDANRYLGKWYENRKYFAIFQFGGRCASAKYSDAGNGLIKVENNQLNIFGKPSGVVGQAKFANPSNKEGKLSVSFSSPTPYANSSTAVTNPNYLVLDTDYKSYAIVWNCLSEFFGNIQFMWVLTRDPQPSEALVNKTLTIIRNKGLDPTRLSITDQNNCK</sequence>
<evidence type="ECO:0000256" key="3">
    <source>
        <dbReference type="ARBA" id="ARBA00019890"/>
    </source>
</evidence>
<feature type="chain" id="PRO_5044536228" description="Apolipoprotein D" evidence="10">
    <location>
        <begin position="19"/>
        <end position="195"/>
    </location>
</feature>
<evidence type="ECO:0000256" key="5">
    <source>
        <dbReference type="ARBA" id="ARBA00022525"/>
    </source>
</evidence>
<dbReference type="InterPro" id="IPR003057">
    <property type="entry name" value="Invtbrt_color"/>
</dbReference>
<keyword evidence="5" id="KW-0964">Secreted</keyword>
<evidence type="ECO:0000313" key="13">
    <source>
        <dbReference type="RefSeq" id="XP_018022288.1"/>
    </source>
</evidence>
<dbReference type="SUPFAM" id="SSF50814">
    <property type="entry name" value="Lipocalins"/>
    <property type="match status" value="1"/>
</dbReference>
<evidence type="ECO:0000313" key="14">
    <source>
        <dbReference type="RefSeq" id="XP_018022289.1"/>
    </source>
</evidence>
<evidence type="ECO:0000256" key="7">
    <source>
        <dbReference type="ARBA" id="ARBA00023121"/>
    </source>
</evidence>
<keyword evidence="8" id="KW-1015">Disulfide bond</keyword>
<comment type="similarity">
    <text evidence="2 10">Belongs to the calycin superfamily. Lipocalin family.</text>
</comment>
<evidence type="ECO:0000256" key="8">
    <source>
        <dbReference type="ARBA" id="ARBA00023157"/>
    </source>
</evidence>
<organism evidence="12 13">
    <name type="scientific">Hyalella azteca</name>
    <name type="common">Amphipod</name>
    <dbReference type="NCBI Taxonomy" id="294128"/>
    <lineage>
        <taxon>Eukaryota</taxon>
        <taxon>Metazoa</taxon>
        <taxon>Ecdysozoa</taxon>
        <taxon>Arthropoda</taxon>
        <taxon>Crustacea</taxon>
        <taxon>Multicrustacea</taxon>
        <taxon>Malacostraca</taxon>
        <taxon>Eumalacostraca</taxon>
        <taxon>Peracarida</taxon>
        <taxon>Amphipoda</taxon>
        <taxon>Senticaudata</taxon>
        <taxon>Talitrida</taxon>
        <taxon>Talitroidea</taxon>
        <taxon>Hyalellidae</taxon>
        <taxon>Hyalella</taxon>
    </lineage>
</organism>
<dbReference type="InterPro" id="IPR022271">
    <property type="entry name" value="Lipocalin_ApoD"/>
</dbReference>
<dbReference type="GO" id="GO:0031409">
    <property type="term" value="F:pigment binding"/>
    <property type="evidence" value="ECO:0007669"/>
    <property type="project" value="InterPro"/>
</dbReference>
<protein>
    <recommendedName>
        <fullName evidence="3">Apolipoprotein D</fullName>
    </recommendedName>
</protein>
<name>A0A8B7P8A8_HYAAZ</name>
<dbReference type="GO" id="GO:0005576">
    <property type="term" value="C:extracellular region"/>
    <property type="evidence" value="ECO:0007669"/>
    <property type="project" value="UniProtKB-SubCell"/>
</dbReference>
<dbReference type="PANTHER" id="PTHR10612">
    <property type="entry name" value="APOLIPOPROTEIN D"/>
    <property type="match status" value="1"/>
</dbReference>
<proteinExistence type="inferred from homology"/>
<dbReference type="AlphaFoldDB" id="A0A8B7P8A8"/>
<dbReference type="InterPro" id="IPR000566">
    <property type="entry name" value="Lipocln_cytosolic_FA-bd_dom"/>
</dbReference>
<evidence type="ECO:0000256" key="4">
    <source>
        <dbReference type="ARBA" id="ARBA00022448"/>
    </source>
</evidence>
<dbReference type="Gene3D" id="2.40.128.20">
    <property type="match status" value="1"/>
</dbReference>
<keyword evidence="7" id="KW-0446">Lipid-binding</keyword>
<evidence type="ECO:0000256" key="9">
    <source>
        <dbReference type="ARBA" id="ARBA00023180"/>
    </source>
</evidence>
<dbReference type="InterPro" id="IPR012674">
    <property type="entry name" value="Calycin"/>
</dbReference>
<dbReference type="Pfam" id="PF08212">
    <property type="entry name" value="Lipocalin_2"/>
    <property type="match status" value="1"/>
</dbReference>
<dbReference type="GO" id="GO:0005737">
    <property type="term" value="C:cytoplasm"/>
    <property type="evidence" value="ECO:0007669"/>
    <property type="project" value="TreeGrafter"/>
</dbReference>
<reference evidence="13 14" key="1">
    <citation type="submission" date="2025-04" db="UniProtKB">
        <authorList>
            <consortium name="RefSeq"/>
        </authorList>
    </citation>
    <scope>IDENTIFICATION</scope>
    <source>
        <tissue evidence="13 14">Whole organism</tissue>
    </source>
</reference>
<evidence type="ECO:0000259" key="11">
    <source>
        <dbReference type="Pfam" id="PF08212"/>
    </source>
</evidence>
<dbReference type="GO" id="GO:0006629">
    <property type="term" value="P:lipid metabolic process"/>
    <property type="evidence" value="ECO:0007669"/>
    <property type="project" value="TreeGrafter"/>
</dbReference>
<dbReference type="OrthoDB" id="565904at2759"/>
<evidence type="ECO:0000256" key="1">
    <source>
        <dbReference type="ARBA" id="ARBA00004613"/>
    </source>
</evidence>
<comment type="subcellular location">
    <subcellularLocation>
        <location evidence="1">Secreted</location>
    </subcellularLocation>
</comment>
<dbReference type="RefSeq" id="XP_018022288.1">
    <property type="nucleotide sequence ID" value="XM_018166799.2"/>
</dbReference>